<evidence type="ECO:0000313" key="2">
    <source>
        <dbReference type="Proteomes" id="UP001620597"/>
    </source>
</evidence>
<dbReference type="EMBL" id="JBBKTX010000022">
    <property type="protein sequence ID" value="MFK4753978.1"/>
    <property type="molecule type" value="Genomic_DNA"/>
</dbReference>
<reference evidence="1 2" key="1">
    <citation type="submission" date="2024-03" db="EMBL/GenBank/DDBJ databases">
        <title>High-quality draft genome sequence of Oceanobacter sp. wDCs-4.</title>
        <authorList>
            <person name="Dong C."/>
        </authorList>
    </citation>
    <scope>NUCLEOTIDE SEQUENCE [LARGE SCALE GENOMIC DNA]</scope>
    <source>
        <strain evidence="2">wDCs-4</strain>
    </source>
</reference>
<keyword evidence="2" id="KW-1185">Reference proteome</keyword>
<dbReference type="RefSeq" id="WP_416206950.1">
    <property type="nucleotide sequence ID" value="NZ_JBBKTX010000022.1"/>
</dbReference>
<dbReference type="PROSITE" id="PS51257">
    <property type="entry name" value="PROKAR_LIPOPROTEIN"/>
    <property type="match status" value="1"/>
</dbReference>
<evidence type="ECO:0000313" key="1">
    <source>
        <dbReference type="EMBL" id="MFK4753978.1"/>
    </source>
</evidence>
<sequence>MPNLMQRMLKPLALLSLTCLVLLSGCSLLTFRPDRLQPPLLPPADFPFNGQFTQVVSADAEPAKAMLASWSVQQGVLVLVGLTATGQELLRVRYDGQQLEEKRSPLLPQQLQAHTMLAQIQLAYWPLASIRTTLAGTGWSLQALPGVRRLYYDAHLVYEFKAVTAQSEAADSFWTQLLIEIPDLQQRIRIDTLEMDK</sequence>
<dbReference type="Pfam" id="PF11659">
    <property type="entry name" value="DUF3261"/>
    <property type="match status" value="1"/>
</dbReference>
<accession>A0ABW8NLY4</accession>
<protein>
    <submittedName>
        <fullName evidence="1">DUF3261 domain-containing protein</fullName>
    </submittedName>
</protein>
<dbReference type="Proteomes" id="UP001620597">
    <property type="component" value="Unassembled WGS sequence"/>
</dbReference>
<name>A0ABW8NLY4_9GAMM</name>
<proteinExistence type="predicted"/>
<comment type="caution">
    <text evidence="1">The sequence shown here is derived from an EMBL/GenBank/DDBJ whole genome shotgun (WGS) entry which is preliminary data.</text>
</comment>
<dbReference type="InterPro" id="IPR021675">
    <property type="entry name" value="DUF3261"/>
</dbReference>
<gene>
    <name evidence="1" type="ORF">WG929_16315</name>
</gene>
<organism evidence="1 2">
    <name type="scientific">Oceanobacter antarcticus</name>
    <dbReference type="NCBI Taxonomy" id="3133425"/>
    <lineage>
        <taxon>Bacteria</taxon>
        <taxon>Pseudomonadati</taxon>
        <taxon>Pseudomonadota</taxon>
        <taxon>Gammaproteobacteria</taxon>
        <taxon>Oceanospirillales</taxon>
        <taxon>Oceanospirillaceae</taxon>
        <taxon>Oceanobacter</taxon>
    </lineage>
</organism>